<gene>
    <name evidence="1" type="ORF">EYG76_04745</name>
</gene>
<comment type="caution">
    <text evidence="1">The sequence shown here is derived from an EMBL/GenBank/DDBJ whole genome shotgun (WGS) entry which is preliminary data.</text>
</comment>
<dbReference type="EMBL" id="DQSV01000091">
    <property type="protein sequence ID" value="HIP17583.1"/>
    <property type="molecule type" value="Genomic_DNA"/>
</dbReference>
<accession>A0A832YV40</accession>
<evidence type="ECO:0000313" key="1">
    <source>
        <dbReference type="EMBL" id="HIP17583.1"/>
    </source>
</evidence>
<dbReference type="Proteomes" id="UP000605144">
    <property type="component" value="Unassembled WGS sequence"/>
</dbReference>
<evidence type="ECO:0000313" key="2">
    <source>
        <dbReference type="Proteomes" id="UP000605144"/>
    </source>
</evidence>
<proteinExistence type="predicted"/>
<dbReference type="AlphaFoldDB" id="A0A832YV40"/>
<name>A0A832YV40_9EURY</name>
<organism evidence="1 2">
    <name type="scientific">Methanothermococcus okinawensis</name>
    <dbReference type="NCBI Taxonomy" id="155863"/>
    <lineage>
        <taxon>Archaea</taxon>
        <taxon>Methanobacteriati</taxon>
        <taxon>Methanobacteriota</taxon>
        <taxon>Methanomada group</taxon>
        <taxon>Methanococci</taxon>
        <taxon>Methanococcales</taxon>
        <taxon>Methanococcaceae</taxon>
        <taxon>Methanothermococcus</taxon>
    </lineage>
</organism>
<reference evidence="1" key="1">
    <citation type="journal article" date="2020" name="ISME J.">
        <title>Gammaproteobacteria mediating utilization of methyl-, sulfur- and petroleum organic compounds in deep ocean hydrothermal plumes.</title>
        <authorList>
            <person name="Zhou Z."/>
            <person name="Liu Y."/>
            <person name="Pan J."/>
            <person name="Cron B.R."/>
            <person name="Toner B.M."/>
            <person name="Anantharaman K."/>
            <person name="Breier J.A."/>
            <person name="Dick G.J."/>
            <person name="Li M."/>
        </authorList>
    </citation>
    <scope>NUCLEOTIDE SEQUENCE</scope>
    <source>
        <strain evidence="1">SZUA-1385</strain>
    </source>
</reference>
<feature type="non-terminal residue" evidence="1">
    <location>
        <position position="126"/>
    </location>
</feature>
<protein>
    <submittedName>
        <fullName evidence="1">Uncharacterized protein</fullName>
    </submittedName>
</protein>
<sequence>MKETYKDILIVILTLALLLLSSYVIIDTIQNNNQGTKDTQFKEDGLNLKNTEKDNQSNYIDITHNRSLFFNSTDEKNKKIEYNLTNNESLLNNNNATLNNHEAHNSATNYSVNYSDPIKNHNYPIK</sequence>